<sequence length="374" mass="43845">MEAIYKLQNSQNNGTILLPANNISIEVGRILKSLNGSLVGIFEFEENMKKVLQMEKQLNDLKKRVTLLRDTVVVAFLNRRFLHTQGFIETILKYQSELENNTALINSYFTIKNELISIIDKKEKDDEGISKCLDKYKIFHERLSTMGRYVDIDVKESLEYLIGLFYLKWESLENFVIQKNNLSNIFKADVDRYYSIFSEKKHSDFLLLHDNVQKLKNDIEIEMLIVEEISLFPEVGFIYENLKQTLRSVNYLNKSLKNKINCLMEVGAGVSEYKSPTDFKEKTDNLHDSCSENKSTLKSGDFEEDVSNHLNKQSNSNRIKSNFKKCLNLPFTLTVIILLFLFWSYVFFYHIGTYGCHFRKSWTVENKGKYFDRF</sequence>
<keyword evidence="2" id="KW-0472">Membrane</keyword>
<feature type="coiled-coil region" evidence="1">
    <location>
        <begin position="44"/>
        <end position="71"/>
    </location>
</feature>
<dbReference type="WBParaSite" id="SPAL_0001028900.1">
    <property type="protein sequence ID" value="SPAL_0001028900.1"/>
    <property type="gene ID" value="SPAL_0001028900"/>
</dbReference>
<keyword evidence="1" id="KW-0175">Coiled coil</keyword>
<evidence type="ECO:0000313" key="4">
    <source>
        <dbReference type="WBParaSite" id="SPAL_0001028900.1"/>
    </source>
</evidence>
<accession>A0A0N5BWV1</accession>
<dbReference type="AlphaFoldDB" id="A0A0N5BWV1"/>
<organism evidence="3 4">
    <name type="scientific">Strongyloides papillosus</name>
    <name type="common">Intestinal threadworm</name>
    <dbReference type="NCBI Taxonomy" id="174720"/>
    <lineage>
        <taxon>Eukaryota</taxon>
        <taxon>Metazoa</taxon>
        <taxon>Ecdysozoa</taxon>
        <taxon>Nematoda</taxon>
        <taxon>Chromadorea</taxon>
        <taxon>Rhabditida</taxon>
        <taxon>Tylenchina</taxon>
        <taxon>Panagrolaimomorpha</taxon>
        <taxon>Strongyloidoidea</taxon>
        <taxon>Strongyloididae</taxon>
        <taxon>Strongyloides</taxon>
    </lineage>
</organism>
<proteinExistence type="predicted"/>
<feature type="transmembrane region" description="Helical" evidence="2">
    <location>
        <begin position="329"/>
        <end position="351"/>
    </location>
</feature>
<protein>
    <submittedName>
        <fullName evidence="4">KASH domain-containing protein</fullName>
    </submittedName>
</protein>
<keyword evidence="2" id="KW-0812">Transmembrane</keyword>
<keyword evidence="2" id="KW-1133">Transmembrane helix</keyword>
<reference evidence="4" key="1">
    <citation type="submission" date="2017-02" db="UniProtKB">
        <authorList>
            <consortium name="WormBaseParasite"/>
        </authorList>
    </citation>
    <scope>IDENTIFICATION</scope>
</reference>
<evidence type="ECO:0000256" key="2">
    <source>
        <dbReference type="SAM" id="Phobius"/>
    </source>
</evidence>
<keyword evidence="3" id="KW-1185">Reference proteome</keyword>
<evidence type="ECO:0000313" key="3">
    <source>
        <dbReference type="Proteomes" id="UP000046392"/>
    </source>
</evidence>
<name>A0A0N5BWV1_STREA</name>
<dbReference type="Proteomes" id="UP000046392">
    <property type="component" value="Unplaced"/>
</dbReference>
<evidence type="ECO:0000256" key="1">
    <source>
        <dbReference type="SAM" id="Coils"/>
    </source>
</evidence>